<name>G7IVA5_MEDTR</name>
<reference evidence="2 4" key="2">
    <citation type="journal article" date="2014" name="BMC Genomics">
        <title>An improved genome release (version Mt4.0) for the model legume Medicago truncatula.</title>
        <authorList>
            <person name="Tang H."/>
            <person name="Krishnakumar V."/>
            <person name="Bidwell S."/>
            <person name="Rosen B."/>
            <person name="Chan A."/>
            <person name="Zhou S."/>
            <person name="Gentzbittel L."/>
            <person name="Childs K.L."/>
            <person name="Yandell M."/>
            <person name="Gundlach H."/>
            <person name="Mayer K.F."/>
            <person name="Schwartz D.C."/>
            <person name="Town C.D."/>
        </authorList>
    </citation>
    <scope>GENOME REANNOTATION</scope>
    <source>
        <strain evidence="3 4">cv. Jemalong A17</strain>
    </source>
</reference>
<sequence>MKRQPLGNPSREIRNLARSGRKPFFIPCASKSCIELLLLNHGIEIRGKKVAIIGRDKIVGLPASLLMQSASYMHKQNSEQITSEANIVVTYIGIRNIVRGDWIKKGAVVIDTGTNQVNVLEEVSFMTEIIDSTW</sequence>
<dbReference type="SUPFAM" id="SSF51735">
    <property type="entry name" value="NAD(P)-binding Rossmann-fold domains"/>
    <property type="match status" value="1"/>
</dbReference>
<evidence type="ECO:0000313" key="4">
    <source>
        <dbReference type="Proteomes" id="UP000002051"/>
    </source>
</evidence>
<accession>G7IVA5</accession>
<feature type="domain" description="Tetrahydrofolate dehydrogenase/cyclohydrolase NAD(P)-binding" evidence="1">
    <location>
        <begin position="27"/>
        <end position="117"/>
    </location>
</feature>
<protein>
    <submittedName>
        <fullName evidence="2">Methylenetetrahydrofolate dehydrogenase</fullName>
    </submittedName>
</protein>
<organism evidence="2 4">
    <name type="scientific">Medicago truncatula</name>
    <name type="common">Barrel medic</name>
    <name type="synonym">Medicago tribuloides</name>
    <dbReference type="NCBI Taxonomy" id="3880"/>
    <lineage>
        <taxon>Eukaryota</taxon>
        <taxon>Viridiplantae</taxon>
        <taxon>Streptophyta</taxon>
        <taxon>Embryophyta</taxon>
        <taxon>Tracheophyta</taxon>
        <taxon>Spermatophyta</taxon>
        <taxon>Magnoliopsida</taxon>
        <taxon>eudicotyledons</taxon>
        <taxon>Gunneridae</taxon>
        <taxon>Pentapetalae</taxon>
        <taxon>rosids</taxon>
        <taxon>fabids</taxon>
        <taxon>Fabales</taxon>
        <taxon>Fabaceae</taxon>
        <taxon>Papilionoideae</taxon>
        <taxon>50 kb inversion clade</taxon>
        <taxon>NPAAA clade</taxon>
        <taxon>Hologalegina</taxon>
        <taxon>IRL clade</taxon>
        <taxon>Trifolieae</taxon>
        <taxon>Medicago</taxon>
    </lineage>
</organism>
<dbReference type="PANTHER" id="PTHR48099">
    <property type="entry name" value="C-1-TETRAHYDROFOLATE SYNTHASE, CYTOPLASMIC-RELATED"/>
    <property type="match status" value="1"/>
</dbReference>
<dbReference type="eggNOG" id="KOG0089">
    <property type="taxonomic scope" value="Eukaryota"/>
</dbReference>
<dbReference type="AlphaFoldDB" id="G7IVA5"/>
<dbReference type="STRING" id="3880.G7IVA5"/>
<dbReference type="EnsemblPlants" id="AES68378">
    <property type="protein sequence ID" value="AES68378"/>
    <property type="gene ID" value="MTR_3g007580"/>
</dbReference>
<dbReference type="Pfam" id="PF02882">
    <property type="entry name" value="THF_DHG_CYH_C"/>
    <property type="match status" value="1"/>
</dbReference>
<dbReference type="PANTHER" id="PTHR48099:SF13">
    <property type="entry name" value="METHYLENETETRAHYDROFOLATE DEHYDROGENASE"/>
    <property type="match status" value="1"/>
</dbReference>
<reference evidence="3" key="3">
    <citation type="submission" date="2015-04" db="UniProtKB">
        <authorList>
            <consortium name="EnsemblPlants"/>
        </authorList>
    </citation>
    <scope>IDENTIFICATION</scope>
    <source>
        <strain evidence="3">cv. Jemalong A17</strain>
    </source>
</reference>
<dbReference type="GO" id="GO:0035999">
    <property type="term" value="P:tetrahydrofolate interconversion"/>
    <property type="evidence" value="ECO:0000318"/>
    <property type="project" value="GO_Central"/>
</dbReference>
<dbReference type="HOGENOM" id="CLU_144453_0_0_1"/>
<evidence type="ECO:0000259" key="1">
    <source>
        <dbReference type="Pfam" id="PF02882"/>
    </source>
</evidence>
<dbReference type="InterPro" id="IPR036291">
    <property type="entry name" value="NAD(P)-bd_dom_sf"/>
</dbReference>
<dbReference type="PaxDb" id="3880-AES68378"/>
<evidence type="ECO:0000313" key="3">
    <source>
        <dbReference type="EnsemblPlants" id="AES68378"/>
    </source>
</evidence>
<dbReference type="Proteomes" id="UP000002051">
    <property type="component" value="Chromosome 3"/>
</dbReference>
<dbReference type="GO" id="GO:0004477">
    <property type="term" value="F:methenyltetrahydrofolate cyclohydrolase activity"/>
    <property type="evidence" value="ECO:0000318"/>
    <property type="project" value="GO_Central"/>
</dbReference>
<dbReference type="InterPro" id="IPR020631">
    <property type="entry name" value="THF_DH/CycHdrlase_NAD-bd_dom"/>
</dbReference>
<proteinExistence type="predicted"/>
<dbReference type="GO" id="GO:0004488">
    <property type="term" value="F:methylenetetrahydrofolate dehydrogenase (NADP+) activity"/>
    <property type="evidence" value="ECO:0000318"/>
    <property type="project" value="GO_Central"/>
</dbReference>
<dbReference type="GO" id="GO:0005829">
    <property type="term" value="C:cytosol"/>
    <property type="evidence" value="ECO:0000318"/>
    <property type="project" value="GO_Central"/>
</dbReference>
<dbReference type="EMBL" id="CM001219">
    <property type="protein sequence ID" value="AES68378.1"/>
    <property type="molecule type" value="Genomic_DNA"/>
</dbReference>
<evidence type="ECO:0000313" key="2">
    <source>
        <dbReference type="EMBL" id="AES68378.1"/>
    </source>
</evidence>
<reference evidence="2 4" key="1">
    <citation type="journal article" date="2011" name="Nature">
        <title>The Medicago genome provides insight into the evolution of rhizobial symbioses.</title>
        <authorList>
            <person name="Young N.D."/>
            <person name="Debelle F."/>
            <person name="Oldroyd G.E."/>
            <person name="Geurts R."/>
            <person name="Cannon S.B."/>
            <person name="Udvardi M.K."/>
            <person name="Benedito V.A."/>
            <person name="Mayer K.F."/>
            <person name="Gouzy J."/>
            <person name="Schoof H."/>
            <person name="Van de Peer Y."/>
            <person name="Proost S."/>
            <person name="Cook D.R."/>
            <person name="Meyers B.C."/>
            <person name="Spannagl M."/>
            <person name="Cheung F."/>
            <person name="De Mita S."/>
            <person name="Krishnakumar V."/>
            <person name="Gundlach H."/>
            <person name="Zhou S."/>
            <person name="Mudge J."/>
            <person name="Bharti A.K."/>
            <person name="Murray J.D."/>
            <person name="Naoumkina M.A."/>
            <person name="Rosen B."/>
            <person name="Silverstein K.A."/>
            <person name="Tang H."/>
            <person name="Rombauts S."/>
            <person name="Zhao P.X."/>
            <person name="Zhou P."/>
            <person name="Barbe V."/>
            <person name="Bardou P."/>
            <person name="Bechner M."/>
            <person name="Bellec A."/>
            <person name="Berger A."/>
            <person name="Berges H."/>
            <person name="Bidwell S."/>
            <person name="Bisseling T."/>
            <person name="Choisne N."/>
            <person name="Couloux A."/>
            <person name="Denny R."/>
            <person name="Deshpande S."/>
            <person name="Dai X."/>
            <person name="Doyle J.J."/>
            <person name="Dudez A.M."/>
            <person name="Farmer A.D."/>
            <person name="Fouteau S."/>
            <person name="Franken C."/>
            <person name="Gibelin C."/>
            <person name="Gish J."/>
            <person name="Goldstein S."/>
            <person name="Gonzalez A.J."/>
            <person name="Green P.J."/>
            <person name="Hallab A."/>
            <person name="Hartog M."/>
            <person name="Hua A."/>
            <person name="Humphray S.J."/>
            <person name="Jeong D.H."/>
            <person name="Jing Y."/>
            <person name="Jocker A."/>
            <person name="Kenton S.M."/>
            <person name="Kim D.J."/>
            <person name="Klee K."/>
            <person name="Lai H."/>
            <person name="Lang C."/>
            <person name="Lin S."/>
            <person name="Macmil S.L."/>
            <person name="Magdelenat G."/>
            <person name="Matthews L."/>
            <person name="McCorrison J."/>
            <person name="Monaghan E.L."/>
            <person name="Mun J.H."/>
            <person name="Najar F.Z."/>
            <person name="Nicholson C."/>
            <person name="Noirot C."/>
            <person name="O'Bleness M."/>
            <person name="Paule C.R."/>
            <person name="Poulain J."/>
            <person name="Prion F."/>
            <person name="Qin B."/>
            <person name="Qu C."/>
            <person name="Retzel E.F."/>
            <person name="Riddle C."/>
            <person name="Sallet E."/>
            <person name="Samain S."/>
            <person name="Samson N."/>
            <person name="Sanders I."/>
            <person name="Saurat O."/>
            <person name="Scarpelli C."/>
            <person name="Schiex T."/>
            <person name="Segurens B."/>
            <person name="Severin A.J."/>
            <person name="Sherrier D.J."/>
            <person name="Shi R."/>
            <person name="Sims S."/>
            <person name="Singer S.R."/>
            <person name="Sinharoy S."/>
            <person name="Sterck L."/>
            <person name="Viollet A."/>
            <person name="Wang B.B."/>
            <person name="Wang K."/>
            <person name="Wang M."/>
            <person name="Wang X."/>
            <person name="Warfsmann J."/>
            <person name="Weissenbach J."/>
            <person name="White D.D."/>
            <person name="White J.D."/>
            <person name="Wiley G.B."/>
            <person name="Wincker P."/>
            <person name="Xing Y."/>
            <person name="Yang L."/>
            <person name="Yao Z."/>
            <person name="Ying F."/>
            <person name="Zhai J."/>
            <person name="Zhou L."/>
            <person name="Zuber A."/>
            <person name="Denarie J."/>
            <person name="Dixon R.A."/>
            <person name="May G.D."/>
            <person name="Schwartz D.C."/>
            <person name="Rogers J."/>
            <person name="Quetier F."/>
            <person name="Town C.D."/>
            <person name="Roe B.A."/>
        </authorList>
    </citation>
    <scope>NUCLEOTIDE SEQUENCE [LARGE SCALE GENOMIC DNA]</scope>
    <source>
        <strain evidence="2">A17</strain>
        <strain evidence="3 4">cv. Jemalong A17</strain>
    </source>
</reference>
<keyword evidence="4" id="KW-1185">Reference proteome</keyword>
<gene>
    <name evidence="2" type="ordered locus">MTR_3g007580</name>
</gene>
<dbReference type="Gene3D" id="3.40.50.720">
    <property type="entry name" value="NAD(P)-binding Rossmann-like Domain"/>
    <property type="match status" value="1"/>
</dbReference>